<keyword evidence="3" id="KW-1185">Reference proteome</keyword>
<evidence type="ECO:0000313" key="3">
    <source>
        <dbReference type="Proteomes" id="UP000252770"/>
    </source>
</evidence>
<dbReference type="PIRSF" id="PIRSF014753">
    <property type="entry name" value="UCP014753"/>
    <property type="match status" value="1"/>
</dbReference>
<evidence type="ECO:0000259" key="1">
    <source>
        <dbReference type="Pfam" id="PF10022"/>
    </source>
</evidence>
<organism evidence="2 3">
    <name type="scientific">Desertihabitans brevis</name>
    <dbReference type="NCBI Taxonomy" id="2268447"/>
    <lineage>
        <taxon>Bacteria</taxon>
        <taxon>Bacillati</taxon>
        <taxon>Actinomycetota</taxon>
        <taxon>Actinomycetes</taxon>
        <taxon>Propionibacteriales</taxon>
        <taxon>Propionibacteriaceae</taxon>
        <taxon>Desertihabitans</taxon>
    </lineage>
</organism>
<gene>
    <name evidence="2" type="ORF">DT076_13545</name>
</gene>
<dbReference type="RefSeq" id="WP_114127222.1">
    <property type="nucleotide sequence ID" value="NZ_QOUI01000008.1"/>
</dbReference>
<accession>A0A367YST0</accession>
<comment type="caution">
    <text evidence="2">The sequence shown here is derived from an EMBL/GenBank/DDBJ whole genome shotgun (WGS) entry which is preliminary data.</text>
</comment>
<dbReference type="EMBL" id="QOUI01000008">
    <property type="protein sequence ID" value="RCK68936.1"/>
    <property type="molecule type" value="Genomic_DNA"/>
</dbReference>
<feature type="domain" description="DUF2264" evidence="1">
    <location>
        <begin position="30"/>
        <end position="376"/>
    </location>
</feature>
<evidence type="ECO:0000313" key="2">
    <source>
        <dbReference type="EMBL" id="RCK68936.1"/>
    </source>
</evidence>
<proteinExistence type="predicted"/>
<dbReference type="PANTHER" id="PTHR35339:SF4">
    <property type="entry name" value="LINALOOL DEHYDRATASE_ISOMERASE DOMAIN-CONTAINING PROTEIN"/>
    <property type="match status" value="1"/>
</dbReference>
<name>A0A367YST0_9ACTN</name>
<dbReference type="PANTHER" id="PTHR35339">
    <property type="entry name" value="LINALOOL DEHYDRATASE_ISOMERASE DOMAIN-CONTAINING PROTEIN"/>
    <property type="match status" value="1"/>
</dbReference>
<dbReference type="Proteomes" id="UP000252770">
    <property type="component" value="Unassembled WGS sequence"/>
</dbReference>
<reference evidence="2 3" key="1">
    <citation type="submission" date="2018-07" db="EMBL/GenBank/DDBJ databases">
        <title>Desertimonas flava gen. nov. sp. nov.</title>
        <authorList>
            <person name="Liu S."/>
        </authorList>
    </citation>
    <scope>NUCLEOTIDE SEQUENCE [LARGE SCALE GENOMIC DNA]</scope>
    <source>
        <strain evidence="2 3">16Sb5-5</strain>
    </source>
</reference>
<dbReference type="InterPro" id="IPR016624">
    <property type="entry name" value="UCP014753"/>
</dbReference>
<dbReference type="Pfam" id="PF10022">
    <property type="entry name" value="DUF2264"/>
    <property type="match status" value="1"/>
</dbReference>
<sequence length="643" mass="69011">MTEPDAPRGIAAELAAMPLDRTLSPATGWTRAHHERVADLSLLALRRWASPGKARFELPGPDSVAGRASDGLEAFARSFLAAAFRLAGSSEDPHDHAGWYAAGLAAGADPSAVDRWPRLDEVRQARVEAAAVAIALHESRAWIWDRLESGVRDRLVEWLAGSLGADYGNSNWRWFQNVTQAFLRSVGGPVDEQEVADNLAFLDGCYLGDGWYTDGRPDGRAGNVDWYNPWVMQLFSLWYCRISGEAAAPGLLETSRSRMAALVPQLVRLFGPDGAPLYQGRSLVYRFATTGALWAGPVFELDTVPAGEVRRVGSAALRWFVEHDAYDEHDLLSLGWLGRHEVMRQPYSGPGSPYWSSLGFAGLVLGEDHPVWNEPEPVEDAAPTTLAVEPVGWLVGPPTDGIVRVVNHGVDHSGAAPGPEDPQYCRFAYSTATAPVPVSPGAAAAPTTGAPDDLEPVADNLVAVRDAAGRWSQRRPLTSTVVTGALAGSRHDVVLMDADGRLEPRPGEVLHTWSVLRGAVEVRVAVLRADGADPLPLTLVLSGWATPTEDVHRAPAVSAVHPLLGDLRVGSSVHEAENPFGRRLVVPWAAADDVRPGAVQVVAVVLAEHEPVLPGVSLDGTLLEIRWPDGVGDRIELDVVDGN</sequence>
<dbReference type="InterPro" id="IPR049349">
    <property type="entry name" value="DUF2264_N"/>
</dbReference>
<dbReference type="AlphaFoldDB" id="A0A367YST0"/>
<protein>
    <submittedName>
        <fullName evidence="2">DUF2264 domain-containing protein</fullName>
    </submittedName>
</protein>